<dbReference type="Pfam" id="PF13558">
    <property type="entry name" value="SbcC_Walker_B"/>
    <property type="match status" value="1"/>
</dbReference>
<feature type="coiled-coil region" evidence="4">
    <location>
        <begin position="180"/>
        <end position="207"/>
    </location>
</feature>
<reference evidence="7" key="1">
    <citation type="submission" date="2016-10" db="EMBL/GenBank/DDBJ databases">
        <authorList>
            <person name="Varghese N."/>
            <person name="Submissions S."/>
        </authorList>
    </citation>
    <scope>NUCLEOTIDE SEQUENCE [LARGE SCALE GENOMIC DNA]</scope>
    <source>
        <strain evidence="7">M83</strain>
    </source>
</reference>
<feature type="coiled-coil region" evidence="4">
    <location>
        <begin position="551"/>
        <end position="578"/>
    </location>
</feature>
<evidence type="ECO:0000313" key="6">
    <source>
        <dbReference type="EMBL" id="SDN24110.1"/>
    </source>
</evidence>
<keyword evidence="6" id="KW-0378">Hydrolase</keyword>
<proteinExistence type="inferred from homology"/>
<evidence type="ECO:0000313" key="7">
    <source>
        <dbReference type="Proteomes" id="UP000187651"/>
    </source>
</evidence>
<dbReference type="Gene3D" id="3.40.50.300">
    <property type="entry name" value="P-loop containing nucleotide triphosphate hydrolases"/>
    <property type="match status" value="2"/>
</dbReference>
<feature type="domain" description="Rad50/SbcC-type AAA" evidence="5">
    <location>
        <begin position="5"/>
        <end position="211"/>
    </location>
</feature>
<keyword evidence="4" id="KW-0175">Coiled coil</keyword>
<dbReference type="PANTHER" id="PTHR32114">
    <property type="entry name" value="ABC TRANSPORTER ABCH.3"/>
    <property type="match status" value="1"/>
</dbReference>
<dbReference type="GO" id="GO:0004527">
    <property type="term" value="F:exonuclease activity"/>
    <property type="evidence" value="ECO:0007669"/>
    <property type="project" value="UniProtKB-KW"/>
</dbReference>
<evidence type="ECO:0000256" key="3">
    <source>
        <dbReference type="ARBA" id="ARBA00013368"/>
    </source>
</evidence>
<comment type="subunit">
    <text evidence="2">Heterodimer of SbcC and SbcD.</text>
</comment>
<comment type="similarity">
    <text evidence="1">Belongs to the SMC family. SbcC subfamily.</text>
</comment>
<name>A0A1G9ZSC2_9FIRM</name>
<dbReference type="EMBL" id="FNHZ01000009">
    <property type="protein sequence ID" value="SDN24110.1"/>
    <property type="molecule type" value="Genomic_DNA"/>
</dbReference>
<dbReference type="OrthoDB" id="9795626at2"/>
<dbReference type="SUPFAM" id="SSF52540">
    <property type="entry name" value="P-loop containing nucleoside triphosphate hydrolases"/>
    <property type="match status" value="1"/>
</dbReference>
<dbReference type="AlphaFoldDB" id="A0A1G9ZSC2"/>
<protein>
    <recommendedName>
        <fullName evidence="3">Nuclease SbcCD subunit C</fullName>
    </recommendedName>
</protein>
<organism evidence="6 7">
    <name type="scientific">Lachnospira pectinoschiza</name>
    <dbReference type="NCBI Taxonomy" id="28052"/>
    <lineage>
        <taxon>Bacteria</taxon>
        <taxon>Bacillati</taxon>
        <taxon>Bacillota</taxon>
        <taxon>Clostridia</taxon>
        <taxon>Lachnospirales</taxon>
        <taxon>Lachnospiraceae</taxon>
        <taxon>Lachnospira</taxon>
    </lineage>
</organism>
<evidence type="ECO:0000256" key="2">
    <source>
        <dbReference type="ARBA" id="ARBA00011322"/>
    </source>
</evidence>
<dbReference type="InterPro" id="IPR027417">
    <property type="entry name" value="P-loop_NTPase"/>
</dbReference>
<dbReference type="RefSeq" id="WP_074522199.1">
    <property type="nucleotide sequence ID" value="NZ_FNHZ01000009.1"/>
</dbReference>
<keyword evidence="6" id="KW-0269">Exonuclease</keyword>
<sequence>MKPIKLEMCAFGPYIDKTVIDFNKDLGEHGLYLICGDTGAGKSTIFDAITFALYGEGSLKDKDKKAFRNELAGPELVSYVDFTFSHNGKEYNVHREPEQEYAKKRGSGTKSYKESIVVTIDEHKTIEKLSEANRYISEELLHLTFEQFRQTVMIAQGEFYKLLNADSNSRKAIMQTIFQTKKYENMRQIMKNKKDEANSEIADANKQVVSYFESVKASFNEDLAESLADIKKSYEENSNAVDALYLMDFIDKINDFNEKFAKELKTKQEEVNKDFNRVNAEYSTADTTNKLLDRLDELNKKDMELETRKEEISHKEESYQIGNKALIYVKPAEDKYIEAKKLFIETGNDLDHSIEQHKKSLANFKASEEALELHKDSEDKISKLRLDIHTLSEKEHYYTDKLNLNRQINDAKLEIETLTKQLNGFEEKRLDLEEKIKKRQDYINENETVALDLQNANVIFEKIGQAKNELDSILDTALPKLIQGRDRLEEEKNKHILQQNGYLESCNEYASKYKVYMQNQAGILAKDLEDGMPCPVCGSTSHPMLATFSEEEISQEELDALNNRNKELLEAINNHKLAMEKQRQGLSSIYHNILDNYNRIYNSVTDLPVLEDKDYLKTDSLDIDVLYDFEAGQTLEEEFKGLLNRANDLLDSAISKKQEEINEFSKINNFCQQAKKQLATYQEDLEKHNASRENLTNKLETAKTTFSKFEGQLNALPKLEFETINEAIAKREALTREMNDLENSFKAANNNLDLAKENLTKATSYYDNAKKNHDAADKACLKNSRAYDDAIKAYDFADELDYHTHLLSADDLTRLNEEINNYKNEVKLVKAQLETVKKDCEGKTRVDVSSLMEALNKLRAELDKIKEDITIANNEIANNNSTKAAINKSFKKSEDLSNKAIRYKRLDDLLSGQVAGSNKLSFETFVQLEGFEKILHAANKRLFTLTGGQFEFRRHSDGNKDFLKLNMLDSYTGKERPVGNLSGGESFKASLSLAIGLSDSISHSSGGIELDTLFIDEGFGTLDEKSLNDSMVLLKELASGSKLVGIISHREELKSTIKKHLIVTKSRSGGSHLEIDSGI</sequence>
<feature type="coiled-coil region" evidence="4">
    <location>
        <begin position="643"/>
        <end position="758"/>
    </location>
</feature>
<keyword evidence="7" id="KW-1185">Reference proteome</keyword>
<feature type="coiled-coil region" evidence="4">
    <location>
        <begin position="374"/>
        <end position="435"/>
    </location>
</feature>
<dbReference type="PANTHER" id="PTHR32114:SF2">
    <property type="entry name" value="ABC TRANSPORTER ABCH.3"/>
    <property type="match status" value="1"/>
</dbReference>
<evidence type="ECO:0000256" key="1">
    <source>
        <dbReference type="ARBA" id="ARBA00006930"/>
    </source>
</evidence>
<evidence type="ECO:0000256" key="4">
    <source>
        <dbReference type="SAM" id="Coils"/>
    </source>
</evidence>
<dbReference type="Proteomes" id="UP000187651">
    <property type="component" value="Unassembled WGS sequence"/>
</dbReference>
<keyword evidence="6" id="KW-0540">Nuclease</keyword>
<dbReference type="InterPro" id="IPR038729">
    <property type="entry name" value="Rad50/SbcC_AAA"/>
</dbReference>
<feature type="coiled-coil region" evidence="4">
    <location>
        <begin position="261"/>
        <end position="315"/>
    </location>
</feature>
<accession>A0A1G9ZSC2</accession>
<dbReference type="Pfam" id="PF13476">
    <property type="entry name" value="AAA_23"/>
    <property type="match status" value="1"/>
</dbReference>
<evidence type="ECO:0000259" key="5">
    <source>
        <dbReference type="Pfam" id="PF13476"/>
    </source>
</evidence>
<gene>
    <name evidence="6" type="ORF">SAMN05216544_2233</name>
</gene>
<feature type="coiled-coil region" evidence="4">
    <location>
        <begin position="812"/>
        <end position="875"/>
    </location>
</feature>